<comment type="caution">
    <text evidence="3">The sequence shown here is derived from an EMBL/GenBank/DDBJ whole genome shotgun (WGS) entry which is preliminary data.</text>
</comment>
<reference evidence="3 4" key="1">
    <citation type="submission" date="2019-03" db="EMBL/GenBank/DDBJ databases">
        <authorList>
            <person name="Jensen L."/>
            <person name="Storgaard J."/>
            <person name="Sulaj E."/>
            <person name="Schramm A."/>
            <person name="Marshall I.P.G."/>
        </authorList>
    </citation>
    <scope>NUCLEOTIDE SEQUENCE [LARGE SCALE GENOMIC DNA]</scope>
    <source>
        <strain evidence="3 4">2017H2G3</strain>
    </source>
</reference>
<evidence type="ECO:0000256" key="1">
    <source>
        <dbReference type="ARBA" id="ARBA00022729"/>
    </source>
</evidence>
<keyword evidence="2" id="KW-0812">Transmembrane</keyword>
<keyword evidence="2" id="KW-0472">Membrane</keyword>
<gene>
    <name evidence="3" type="ORF">E0Y62_19135</name>
</gene>
<evidence type="ECO:0000313" key="4">
    <source>
        <dbReference type="Proteomes" id="UP000293846"/>
    </source>
</evidence>
<evidence type="ECO:0000313" key="3">
    <source>
        <dbReference type="EMBL" id="TCJ02493.1"/>
    </source>
</evidence>
<dbReference type="EMBL" id="SJTH01000032">
    <property type="protein sequence ID" value="TCJ02493.1"/>
    <property type="molecule type" value="Genomic_DNA"/>
</dbReference>
<dbReference type="InterPro" id="IPR013517">
    <property type="entry name" value="FG-GAP"/>
</dbReference>
<name>A0A4R1AXX1_9BACI</name>
<dbReference type="PANTHER" id="PTHR46580:SF2">
    <property type="entry name" value="MAM DOMAIN-CONTAINING PROTEIN"/>
    <property type="match status" value="1"/>
</dbReference>
<dbReference type="Proteomes" id="UP000293846">
    <property type="component" value="Unassembled WGS sequence"/>
</dbReference>
<keyword evidence="2" id="KW-1133">Transmembrane helix</keyword>
<dbReference type="InterPro" id="IPR028994">
    <property type="entry name" value="Integrin_alpha_N"/>
</dbReference>
<dbReference type="SUPFAM" id="SSF69318">
    <property type="entry name" value="Integrin alpha N-terminal domain"/>
    <property type="match status" value="1"/>
</dbReference>
<dbReference type="Pfam" id="PF13517">
    <property type="entry name" value="FG-GAP_3"/>
    <property type="match status" value="1"/>
</dbReference>
<sequence>MFTEAPGIPYSVGNSPIAITAADLNGDGFIDIATANVGTSDVSILLNNRFEIFSPGKTVPLTIYSFPFDITSADFNCDGIPDLATANPGTDNVSVLTNNGAAQFSVTNFPVGTLCLFNGFFVIILLIRYNNPHRSDIQ</sequence>
<feature type="transmembrane region" description="Helical" evidence="2">
    <location>
        <begin position="109"/>
        <end position="129"/>
    </location>
</feature>
<protein>
    <submittedName>
        <fullName evidence="3">VCBS repeat-containing protein</fullName>
    </submittedName>
</protein>
<dbReference type="STRING" id="1742358.GCA_001439605_01273"/>
<evidence type="ECO:0000256" key="2">
    <source>
        <dbReference type="SAM" id="Phobius"/>
    </source>
</evidence>
<proteinExistence type="predicted"/>
<dbReference type="AlphaFoldDB" id="A0A4R1AXX1"/>
<keyword evidence="4" id="KW-1185">Reference proteome</keyword>
<dbReference type="PANTHER" id="PTHR46580">
    <property type="entry name" value="SENSOR KINASE-RELATED"/>
    <property type="match status" value="1"/>
</dbReference>
<organism evidence="3 4">
    <name type="scientific">Cytobacillus praedii</name>
    <dbReference type="NCBI Taxonomy" id="1742358"/>
    <lineage>
        <taxon>Bacteria</taxon>
        <taxon>Bacillati</taxon>
        <taxon>Bacillota</taxon>
        <taxon>Bacilli</taxon>
        <taxon>Bacillales</taxon>
        <taxon>Bacillaceae</taxon>
        <taxon>Cytobacillus</taxon>
    </lineage>
</organism>
<keyword evidence="1" id="KW-0732">Signal</keyword>
<accession>A0A4R1AXX1</accession>
<dbReference type="Gene3D" id="2.30.30.100">
    <property type="match status" value="1"/>
</dbReference>
<dbReference type="OrthoDB" id="2514479at2"/>